<evidence type="ECO:0000313" key="1">
    <source>
        <dbReference type="EMBL" id="KAJ6258764.1"/>
    </source>
</evidence>
<gene>
    <name evidence="1" type="ORF">Dda_6817</name>
</gene>
<name>A0AAD6IU64_DREDA</name>
<evidence type="ECO:0000313" key="2">
    <source>
        <dbReference type="Proteomes" id="UP001221413"/>
    </source>
</evidence>
<keyword evidence="2" id="KW-1185">Reference proteome</keyword>
<sequence length="64" mass="6973">MVVLQRYESPFARNLPASLLQQTLMAFVMAEPRGQFGGDVTLLGDGKFLGFVLQSRLGAATLMI</sequence>
<dbReference type="EMBL" id="JAQGDS010000008">
    <property type="protein sequence ID" value="KAJ6258764.1"/>
    <property type="molecule type" value="Genomic_DNA"/>
</dbReference>
<dbReference type="Proteomes" id="UP001221413">
    <property type="component" value="Unassembled WGS sequence"/>
</dbReference>
<comment type="caution">
    <text evidence="1">The sequence shown here is derived from an EMBL/GenBank/DDBJ whole genome shotgun (WGS) entry which is preliminary data.</text>
</comment>
<reference evidence="1" key="1">
    <citation type="submission" date="2023-01" db="EMBL/GenBank/DDBJ databases">
        <title>The chitinases involved in constricting ring structure development in the nematode-trapping fungus Drechslerella dactyloides.</title>
        <authorList>
            <person name="Wang R."/>
            <person name="Zhang L."/>
            <person name="Tang P."/>
            <person name="Li S."/>
            <person name="Liang L."/>
        </authorList>
    </citation>
    <scope>NUCLEOTIDE SEQUENCE</scope>
    <source>
        <strain evidence="1">YMF1.00031</strain>
    </source>
</reference>
<accession>A0AAD6IU64</accession>
<organism evidence="1 2">
    <name type="scientific">Drechslerella dactyloides</name>
    <name type="common">Nematode-trapping fungus</name>
    <name type="synonym">Arthrobotrys dactyloides</name>
    <dbReference type="NCBI Taxonomy" id="74499"/>
    <lineage>
        <taxon>Eukaryota</taxon>
        <taxon>Fungi</taxon>
        <taxon>Dikarya</taxon>
        <taxon>Ascomycota</taxon>
        <taxon>Pezizomycotina</taxon>
        <taxon>Orbiliomycetes</taxon>
        <taxon>Orbiliales</taxon>
        <taxon>Orbiliaceae</taxon>
        <taxon>Drechslerella</taxon>
    </lineage>
</organism>
<proteinExistence type="predicted"/>
<protein>
    <submittedName>
        <fullName evidence="1">Uncharacterized protein</fullName>
    </submittedName>
</protein>
<dbReference type="AlphaFoldDB" id="A0AAD6IU64"/>